<sequence>MAQRWQLRHDRTGYYAQRLEETLTSRFCRVFCSIFLALLLIAGLILFILWLSLRPHRPRFHVTSFTLAGLSQEGGAAPTGVTFDVILRNPNRNIGIFYDDAMRGSLFYREGRVGVAPQLLPPFYQPPKNTTEVRGEMAGGGDAWV</sequence>
<dbReference type="InterPro" id="IPR044839">
    <property type="entry name" value="NDR1-like"/>
</dbReference>
<gene>
    <name evidence="4" type="primary">NDR1_1</name>
    <name evidence="4" type="ORF">g.14013</name>
</gene>
<dbReference type="PANTHER" id="PTHR31415:SF3">
    <property type="entry name" value="LATE EMBRYOGENESIS ABUNDANT (LEA) HYDROXYPROLINE-RICH GLYCOPROTEIN FAMILY"/>
    <property type="match status" value="1"/>
</dbReference>
<evidence type="ECO:0000256" key="2">
    <source>
        <dbReference type="ARBA" id="ARBA00023136"/>
    </source>
</evidence>
<proteinExistence type="predicted"/>
<feature type="non-terminal residue" evidence="4">
    <location>
        <position position="145"/>
    </location>
</feature>
<dbReference type="GO" id="GO:0005886">
    <property type="term" value="C:plasma membrane"/>
    <property type="evidence" value="ECO:0007669"/>
    <property type="project" value="TreeGrafter"/>
</dbReference>
<comment type="subcellular location">
    <subcellularLocation>
        <location evidence="1">Membrane</location>
    </subcellularLocation>
</comment>
<name>A0A1D1XEQ1_9ARAE</name>
<evidence type="ECO:0000313" key="4">
    <source>
        <dbReference type="EMBL" id="JAT40892.1"/>
    </source>
</evidence>
<keyword evidence="2 3" id="KW-0472">Membrane</keyword>
<reference evidence="4" key="1">
    <citation type="submission" date="2015-07" db="EMBL/GenBank/DDBJ databases">
        <title>Transcriptome Assembly of Anthurium amnicola.</title>
        <authorList>
            <person name="Suzuki J."/>
        </authorList>
    </citation>
    <scope>NUCLEOTIDE SEQUENCE</scope>
</reference>
<accession>A0A1D1XEQ1</accession>
<evidence type="ECO:0000256" key="3">
    <source>
        <dbReference type="SAM" id="Phobius"/>
    </source>
</evidence>
<protein>
    <submittedName>
        <fullName evidence="4">Protein NDR1</fullName>
    </submittedName>
</protein>
<dbReference type="AlphaFoldDB" id="A0A1D1XEQ1"/>
<keyword evidence="3" id="KW-0812">Transmembrane</keyword>
<dbReference type="PANTHER" id="PTHR31415">
    <property type="entry name" value="OS05G0367900 PROTEIN"/>
    <property type="match status" value="1"/>
</dbReference>
<organism evidence="4">
    <name type="scientific">Anthurium amnicola</name>
    <dbReference type="NCBI Taxonomy" id="1678845"/>
    <lineage>
        <taxon>Eukaryota</taxon>
        <taxon>Viridiplantae</taxon>
        <taxon>Streptophyta</taxon>
        <taxon>Embryophyta</taxon>
        <taxon>Tracheophyta</taxon>
        <taxon>Spermatophyta</taxon>
        <taxon>Magnoliopsida</taxon>
        <taxon>Liliopsida</taxon>
        <taxon>Araceae</taxon>
        <taxon>Pothoideae</taxon>
        <taxon>Potheae</taxon>
        <taxon>Anthurium</taxon>
    </lineage>
</organism>
<feature type="transmembrane region" description="Helical" evidence="3">
    <location>
        <begin position="27"/>
        <end position="51"/>
    </location>
</feature>
<dbReference type="GO" id="GO:0098542">
    <property type="term" value="P:defense response to other organism"/>
    <property type="evidence" value="ECO:0007669"/>
    <property type="project" value="InterPro"/>
</dbReference>
<dbReference type="EMBL" id="GDJX01027044">
    <property type="protein sequence ID" value="JAT40892.1"/>
    <property type="molecule type" value="Transcribed_RNA"/>
</dbReference>
<keyword evidence="3" id="KW-1133">Transmembrane helix</keyword>
<evidence type="ECO:0000256" key="1">
    <source>
        <dbReference type="ARBA" id="ARBA00004370"/>
    </source>
</evidence>
<dbReference type="GO" id="GO:0009506">
    <property type="term" value="C:plasmodesma"/>
    <property type="evidence" value="ECO:0007669"/>
    <property type="project" value="TreeGrafter"/>
</dbReference>